<dbReference type="FunFam" id="1.10.510.10:FF:000182">
    <property type="entry name" value="MAP kinase kinase kinase mkh1"/>
    <property type="match status" value="1"/>
</dbReference>
<feature type="compositionally biased region" description="Basic and acidic residues" evidence="7">
    <location>
        <begin position="806"/>
        <end position="821"/>
    </location>
</feature>
<evidence type="ECO:0000256" key="6">
    <source>
        <dbReference type="PROSITE-ProRule" id="PRU10141"/>
    </source>
</evidence>
<organism evidence="9 10">
    <name type="scientific">Collybia nuda</name>
    <dbReference type="NCBI Taxonomy" id="64659"/>
    <lineage>
        <taxon>Eukaryota</taxon>
        <taxon>Fungi</taxon>
        <taxon>Dikarya</taxon>
        <taxon>Basidiomycota</taxon>
        <taxon>Agaricomycotina</taxon>
        <taxon>Agaricomycetes</taxon>
        <taxon>Agaricomycetidae</taxon>
        <taxon>Agaricales</taxon>
        <taxon>Tricholomatineae</taxon>
        <taxon>Clitocybaceae</taxon>
        <taxon>Collybia</taxon>
    </lineage>
</organism>
<evidence type="ECO:0000256" key="4">
    <source>
        <dbReference type="ARBA" id="ARBA00022777"/>
    </source>
</evidence>
<evidence type="ECO:0000256" key="1">
    <source>
        <dbReference type="ARBA" id="ARBA00006529"/>
    </source>
</evidence>
<feature type="region of interest" description="Disordered" evidence="7">
    <location>
        <begin position="897"/>
        <end position="1035"/>
    </location>
</feature>
<dbReference type="InterPro" id="IPR017441">
    <property type="entry name" value="Protein_kinase_ATP_BS"/>
</dbReference>
<feature type="compositionally biased region" description="Pro residues" evidence="7">
    <location>
        <begin position="105"/>
        <end position="119"/>
    </location>
</feature>
<dbReference type="PROSITE" id="PS00108">
    <property type="entry name" value="PROTEIN_KINASE_ST"/>
    <property type="match status" value="1"/>
</dbReference>
<dbReference type="Gene3D" id="1.10.510.10">
    <property type="entry name" value="Transferase(Phosphotransferase) domain 1"/>
    <property type="match status" value="1"/>
</dbReference>
<sequence length="1433" mass="156905">MSEDPRGMKKSRVLYVVNPGPSGSDSDASDDGNSRHRNVPQYINPTHPSSLHPNRLPPTPYLKFNHQPTLLNTNLPSNNAMLQSSSRPSLSSSSTTSSPVADESTPPPSTPGPTVPPVEFPSDSPSIQEPNVLHNNDRIMNDGPPITTSRRGKILQTLKSPFRHSKPTLDRPRTSPTVSTSDSQSGATVAGKVLIVVTTDSDWYVTVDISGAKSAAFIRECIFNKLNILDDDQFNFSIYQTEMGAYAIGNALTDEKLFGLCRDEGDSKGSLKFFVSHSSAPVHEKPPRSRSPTATTIPPPVLPYNADHTPLRPKRRSRQESISSTSEPHPLETAAGYEADLDNPDRDTHRVNVPASSLQQQTLSSFVNSGPTSVSPRIPRRLPAQRPVSPHLRPPRPGTPPPPDPVRGSGNELNMSDKSRQFVSPPPPLSPNRSHFTHDDISPGSMTGSRNIHGRSGSDAGAEREQALKATEQQYENASRQWRTRQTPVIGSRLKAEPSRETLSQTRDPRRKRQLNEFEDPLGRSESWVLISPNGRSNEQDVSPAASEPLRGPAPSSRSVPRPPVSSPRYKVTSPYSGRSLAIPTAPRQPPPAVPIPSIETRSSSTARPAGVPLPHNFVVTYKGEERGDMKAMPSSSSQWRRLTKGTKSMDNLRASAFNNHPATLQPGGSRRAPPQLPMTRQANNMREPMPFSSSTSPGLPKSFESRQTVRPLPVQGSIHGSTLDLGQNSYLRGNLYSGGLMSPSHDPYPRPQSAFGDSLTSPTHRYPRQLQSPTFGVNGEAGEHVRSPRTMSPGRAYHATNLPSSKHESSYGNRSDRSSDAGETPPRTPVSPRSPRHPGREQSEVGTESSISSGTLLGTNESGRNSESTLRQEDKAWLSTLIGQSGDATLMLSHFQETEKRPHSPPPSSSSEMSQSTFYSHFGDGSDSGGDDCGTSIWKKPPMADSHRPKSILRPPLTIHTESTTNNVQQGRSINNQTSQHTTFAPPPLPPPHRPTTPPKPLPKRVISKGEKGPRGSTFTDRQGSTWAPRPPPEDVYERLEEFFPEHDLDKPVIEASSGGTSPTTAEPPAVLAPPTPIPDRTRIRGKKSIRIVAEEHKKLIDRSSRGDSYSNVLRKRSTKLWGIKLEEVTTAQAKIHANSALPESPSGGPTTFKWVRGELIGRGTYGRVYLALNATTGEMIAVKQVEMPRTASDKNDSRQITVVQALKMESETLKDLDHPNIVQYLGFEETPANLSIFLEYVPGGSIGSCLLKHGKFDENVTKSFTAQILSGLEYLHSKGILHRDLKADNILVEMTGICKISDFGISKRTDDSSGGAFTAMQGTVFWMAPEVINTQKKGYNFKIDIWSVGCVVLEMWAGMRPWMGDEAVAVMFKLYQSKLPPPVPEDVVLSELADDFRRKCFAINPEERPTSAELRKHPYLTLPQDWAFTGF</sequence>
<evidence type="ECO:0000256" key="7">
    <source>
        <dbReference type="SAM" id="MobiDB-lite"/>
    </source>
</evidence>
<dbReference type="Proteomes" id="UP000807353">
    <property type="component" value="Unassembled WGS sequence"/>
</dbReference>
<name>A0A9P5Y5R7_9AGAR</name>
<feature type="compositionally biased region" description="Polar residues" evidence="7">
    <location>
        <begin position="845"/>
        <end position="870"/>
    </location>
</feature>
<feature type="region of interest" description="Disordered" evidence="7">
    <location>
        <begin position="1053"/>
        <end position="1083"/>
    </location>
</feature>
<dbReference type="InterPro" id="IPR000719">
    <property type="entry name" value="Prot_kinase_dom"/>
</dbReference>
<feature type="compositionally biased region" description="Polar residues" evidence="7">
    <location>
        <begin position="1018"/>
        <end position="1027"/>
    </location>
</feature>
<feature type="region of interest" description="Disordered" evidence="7">
    <location>
        <begin position="742"/>
        <end position="872"/>
    </location>
</feature>
<gene>
    <name evidence="9" type="ORF">BDZ94DRAFT_1262059</name>
</gene>
<feature type="compositionally biased region" description="Polar residues" evidence="7">
    <location>
        <begin position="961"/>
        <end position="984"/>
    </location>
</feature>
<feature type="compositionally biased region" description="Low complexity" evidence="7">
    <location>
        <begin position="910"/>
        <end position="926"/>
    </location>
</feature>
<dbReference type="Pfam" id="PF00069">
    <property type="entry name" value="Pkinase"/>
    <property type="match status" value="1"/>
</dbReference>
<evidence type="ECO:0000256" key="2">
    <source>
        <dbReference type="ARBA" id="ARBA00022679"/>
    </source>
</evidence>
<dbReference type="FunFam" id="3.30.200.20:FF:000387">
    <property type="entry name" value="Serine/threonine-protein kinase STE11"/>
    <property type="match status" value="1"/>
</dbReference>
<dbReference type="InterPro" id="IPR008271">
    <property type="entry name" value="Ser/Thr_kinase_AS"/>
</dbReference>
<feature type="compositionally biased region" description="Polar residues" evidence="7">
    <location>
        <begin position="759"/>
        <end position="776"/>
    </location>
</feature>
<dbReference type="InterPro" id="IPR011009">
    <property type="entry name" value="Kinase-like_dom_sf"/>
</dbReference>
<comment type="similarity">
    <text evidence="1">Belongs to the protein kinase superfamily. STE Ser/Thr protein kinase family. MAP kinase kinase kinase subfamily.</text>
</comment>
<dbReference type="GO" id="GO:0004709">
    <property type="term" value="F:MAP kinase kinase kinase activity"/>
    <property type="evidence" value="ECO:0007669"/>
    <property type="project" value="UniProtKB-ARBA"/>
</dbReference>
<keyword evidence="5 6" id="KW-0067">ATP-binding</keyword>
<feature type="compositionally biased region" description="Pro residues" evidence="7">
    <location>
        <begin position="395"/>
        <end position="405"/>
    </location>
</feature>
<protein>
    <recommendedName>
        <fullName evidence="8">Protein kinase domain-containing protein</fullName>
    </recommendedName>
</protein>
<dbReference type="PROSITE" id="PS50011">
    <property type="entry name" value="PROTEIN_KINASE_DOM"/>
    <property type="match status" value="1"/>
</dbReference>
<evidence type="ECO:0000313" key="9">
    <source>
        <dbReference type="EMBL" id="KAF9462146.1"/>
    </source>
</evidence>
<keyword evidence="10" id="KW-1185">Reference proteome</keyword>
<accession>A0A9P5Y5R7</accession>
<dbReference type="PANTHER" id="PTHR48016">
    <property type="entry name" value="MAP KINASE KINASE KINASE SSK2-RELATED-RELATED"/>
    <property type="match status" value="1"/>
</dbReference>
<keyword evidence="3 6" id="KW-0547">Nucleotide-binding</keyword>
<comment type="caution">
    <text evidence="9">The sequence shown here is derived from an EMBL/GenBank/DDBJ whole genome shotgun (WGS) entry which is preliminary data.</text>
</comment>
<evidence type="ECO:0000256" key="5">
    <source>
        <dbReference type="ARBA" id="ARBA00022840"/>
    </source>
</evidence>
<feature type="compositionally biased region" description="Polar residues" evidence="7">
    <location>
        <begin position="174"/>
        <end position="184"/>
    </location>
</feature>
<feature type="region of interest" description="Disordered" evidence="7">
    <location>
        <begin position="1"/>
        <end position="184"/>
    </location>
</feature>
<dbReference type="EMBL" id="MU150275">
    <property type="protein sequence ID" value="KAF9462146.1"/>
    <property type="molecule type" value="Genomic_DNA"/>
</dbReference>
<feature type="binding site" evidence="6">
    <location>
        <position position="1185"/>
    </location>
    <ligand>
        <name>ATP</name>
        <dbReference type="ChEBI" id="CHEBI:30616"/>
    </ligand>
</feature>
<feature type="compositionally biased region" description="Low complexity" evidence="7">
    <location>
        <begin position="68"/>
        <end position="99"/>
    </location>
</feature>
<dbReference type="InterPro" id="IPR050538">
    <property type="entry name" value="MAP_kinase_kinase_kinase"/>
</dbReference>
<dbReference type="PANTHER" id="PTHR48016:SF48">
    <property type="entry name" value="SERINE_THREONINE-PROTEIN KINASE BCK1_SLK1_SSP31"/>
    <property type="match status" value="1"/>
</dbReference>
<feature type="compositionally biased region" description="Pro residues" evidence="7">
    <location>
        <begin position="986"/>
        <end position="1002"/>
    </location>
</feature>
<evidence type="ECO:0000313" key="10">
    <source>
        <dbReference type="Proteomes" id="UP000807353"/>
    </source>
</evidence>
<keyword evidence="4" id="KW-0418">Kinase</keyword>
<feature type="compositionally biased region" description="Polar residues" evidence="7">
    <location>
        <begin position="355"/>
        <end position="375"/>
    </location>
</feature>
<dbReference type="OrthoDB" id="266718at2759"/>
<dbReference type="PROSITE" id="PS00107">
    <property type="entry name" value="PROTEIN_KINASE_ATP"/>
    <property type="match status" value="1"/>
</dbReference>
<feature type="compositionally biased region" description="Polar residues" evidence="7">
    <location>
        <begin position="471"/>
        <end position="489"/>
    </location>
</feature>
<dbReference type="GO" id="GO:0000196">
    <property type="term" value="P:cell integrity MAPK cascade"/>
    <property type="evidence" value="ECO:0007669"/>
    <property type="project" value="UniProtKB-ARBA"/>
</dbReference>
<dbReference type="SUPFAM" id="SSF56112">
    <property type="entry name" value="Protein kinase-like (PK-like)"/>
    <property type="match status" value="1"/>
</dbReference>
<feature type="region of interest" description="Disordered" evidence="7">
    <location>
        <begin position="355"/>
        <end position="612"/>
    </location>
</feature>
<feature type="domain" description="Protein kinase" evidence="8">
    <location>
        <begin position="1156"/>
        <end position="1422"/>
    </location>
</feature>
<dbReference type="SMART" id="SM00220">
    <property type="entry name" value="S_TKc"/>
    <property type="match status" value="1"/>
</dbReference>
<feature type="region of interest" description="Disordered" evidence="7">
    <location>
        <begin position="278"/>
        <end position="333"/>
    </location>
</feature>
<keyword evidence="2" id="KW-0808">Transferase</keyword>
<feature type="region of interest" description="Disordered" evidence="7">
    <location>
        <begin position="659"/>
        <end position="709"/>
    </location>
</feature>
<proteinExistence type="inferred from homology"/>
<dbReference type="GO" id="GO:0005524">
    <property type="term" value="F:ATP binding"/>
    <property type="evidence" value="ECO:0007669"/>
    <property type="project" value="UniProtKB-UniRule"/>
</dbReference>
<evidence type="ECO:0000256" key="3">
    <source>
        <dbReference type="ARBA" id="ARBA00022741"/>
    </source>
</evidence>
<evidence type="ECO:0000259" key="8">
    <source>
        <dbReference type="PROSITE" id="PS50011"/>
    </source>
</evidence>
<reference evidence="9" key="1">
    <citation type="submission" date="2020-11" db="EMBL/GenBank/DDBJ databases">
        <authorList>
            <consortium name="DOE Joint Genome Institute"/>
            <person name="Ahrendt S."/>
            <person name="Riley R."/>
            <person name="Andreopoulos W."/>
            <person name="Labutti K."/>
            <person name="Pangilinan J."/>
            <person name="Ruiz-Duenas F.J."/>
            <person name="Barrasa J.M."/>
            <person name="Sanchez-Garcia M."/>
            <person name="Camarero S."/>
            <person name="Miyauchi S."/>
            <person name="Serrano A."/>
            <person name="Linde D."/>
            <person name="Babiker R."/>
            <person name="Drula E."/>
            <person name="Ayuso-Fernandez I."/>
            <person name="Pacheco R."/>
            <person name="Padilla G."/>
            <person name="Ferreira P."/>
            <person name="Barriuso J."/>
            <person name="Kellner H."/>
            <person name="Castanera R."/>
            <person name="Alfaro M."/>
            <person name="Ramirez L."/>
            <person name="Pisabarro A.G."/>
            <person name="Kuo A."/>
            <person name="Tritt A."/>
            <person name="Lipzen A."/>
            <person name="He G."/>
            <person name="Yan M."/>
            <person name="Ng V."/>
            <person name="Cullen D."/>
            <person name="Martin F."/>
            <person name="Rosso M.-N."/>
            <person name="Henrissat B."/>
            <person name="Hibbett D."/>
            <person name="Martinez A.T."/>
            <person name="Grigoriev I.V."/>
        </authorList>
    </citation>
    <scope>NUCLEOTIDE SEQUENCE</scope>
    <source>
        <strain evidence="9">CBS 247.69</strain>
    </source>
</reference>
<feature type="compositionally biased region" description="Polar residues" evidence="7">
    <location>
        <begin position="41"/>
        <end position="52"/>
    </location>
</feature>